<dbReference type="KEGG" id="vg:29059359"/>
<gene>
    <name evidence="1" type="ORF">MP1_gp0008</name>
</gene>
<dbReference type="RefSeq" id="YP_009279865.1">
    <property type="nucleotide sequence ID" value="NC_031020.1"/>
</dbReference>
<dbReference type="GeneID" id="29059359"/>
<keyword evidence="2" id="KW-1185">Reference proteome</keyword>
<evidence type="ECO:0000313" key="1">
    <source>
        <dbReference type="EMBL" id="ANM46457.1"/>
    </source>
</evidence>
<name>A0A192YA83_9CAUD</name>
<dbReference type="EMBL" id="KX078569">
    <property type="protein sequence ID" value="ANM46457.1"/>
    <property type="molecule type" value="Genomic_DNA"/>
</dbReference>
<organism evidence="1 2">
    <name type="scientific">Morganella phage vB_MmoM_MP1</name>
    <dbReference type="NCBI Taxonomy" id="1852628"/>
    <lineage>
        <taxon>Viruses</taxon>
        <taxon>Duplodnaviria</taxon>
        <taxon>Heunggongvirae</taxon>
        <taxon>Uroviricota</taxon>
        <taxon>Caudoviricetes</taxon>
        <taxon>Pantevenvirales</taxon>
        <taxon>Straboviridae</taxon>
        <taxon>Gualtarvirus</taxon>
        <taxon>Gualtarvirus mp1</taxon>
    </lineage>
</organism>
<protein>
    <submittedName>
        <fullName evidence="1">Uncharacterized protein</fullName>
    </submittedName>
</protein>
<dbReference type="Proteomes" id="UP000203816">
    <property type="component" value="Segment"/>
</dbReference>
<evidence type="ECO:0000313" key="2">
    <source>
        <dbReference type="Proteomes" id="UP000203816"/>
    </source>
</evidence>
<proteinExistence type="predicted"/>
<sequence>MIKVKFKSTDYFRRYQIAGFDTNRRFIDVLKRYSNDLCFSVNYKEYDFCNSHPIMADEVQINGQHLTDLDPWFDGTETLFLASSNTLGNELRLLEIMNKTFFKIKSKDCLTQYRQTYISNGEIARLIGTKPFEVRCYNVTQPIHVSQIYINDKPLADMTGLGPSRIAFTVGERDSYCIECDEDTITPDDGNIAEDVKIEIESSHKLNIQGYFDDDQLRELIEQLESLL</sequence>
<reference evidence="1 2" key="1">
    <citation type="submission" date="2016-04" db="EMBL/GenBank/DDBJ databases">
        <title>Comparative genomics of Morganella phages MP1 and MP2 define new clades among the T4 and T7-like Viruses.</title>
        <authorList>
            <person name="Pinto G."/>
            <person name="Oliveira A."/>
            <person name="Malgorzata L."/>
            <person name="Kropinski A."/>
            <person name="Azeredo J."/>
        </authorList>
    </citation>
    <scope>NUCLEOTIDE SEQUENCE [LARGE SCALE GENOMIC DNA]</scope>
</reference>
<accession>A0A192YA83</accession>